<dbReference type="Gene3D" id="3.60.60.10">
    <property type="entry name" value="Penicillin V Acylase, Chain A"/>
    <property type="match status" value="1"/>
</dbReference>
<keyword evidence="3" id="KW-1185">Reference proteome</keyword>
<dbReference type="Pfam" id="PF03417">
    <property type="entry name" value="AAT"/>
    <property type="match status" value="1"/>
</dbReference>
<dbReference type="InterPro" id="IPR047794">
    <property type="entry name" value="C45_proenzyme-like"/>
</dbReference>
<reference evidence="2 3" key="1">
    <citation type="journal article" date="2023" name="Commun. Biol.">
        <title>Genome analysis of Parmales, the sister group of diatoms, reveals the evolutionary specialization of diatoms from phago-mixotrophs to photoautotrophs.</title>
        <authorList>
            <person name="Ban H."/>
            <person name="Sato S."/>
            <person name="Yoshikawa S."/>
            <person name="Yamada K."/>
            <person name="Nakamura Y."/>
            <person name="Ichinomiya M."/>
            <person name="Sato N."/>
            <person name="Blanc-Mathieu R."/>
            <person name="Endo H."/>
            <person name="Kuwata A."/>
            <person name="Ogata H."/>
        </authorList>
    </citation>
    <scope>NUCLEOTIDE SEQUENCE [LARGE SCALE GENOMIC DNA]</scope>
</reference>
<dbReference type="NCBIfam" id="NF040521">
    <property type="entry name" value="C45_proenzyme"/>
    <property type="match status" value="1"/>
</dbReference>
<feature type="domain" description="Peptidase C45 hydrolase" evidence="1">
    <location>
        <begin position="90"/>
        <end position="295"/>
    </location>
</feature>
<evidence type="ECO:0000313" key="2">
    <source>
        <dbReference type="EMBL" id="GMI20351.1"/>
    </source>
</evidence>
<dbReference type="InterPro" id="IPR005079">
    <property type="entry name" value="Peptidase_C45_hydrolase"/>
</dbReference>
<dbReference type="EMBL" id="BRYB01002485">
    <property type="protein sequence ID" value="GMI20351.1"/>
    <property type="molecule type" value="Genomic_DNA"/>
</dbReference>
<evidence type="ECO:0000313" key="3">
    <source>
        <dbReference type="Proteomes" id="UP001165060"/>
    </source>
</evidence>
<sequence>MKALIAFAESDPIGTKAFRSIVQDTSSAFPELVRELEGLAEGSGAALDSIWVANLIAELDPLLPPSQSSASNQGHCTDIYAHADANPEYPIHGHNEDWSVDAKEFWYYVSLTPDPDSEQEADFSACAGLTYPGSMLAYAPAWNAHGIYQTQNTLFPNNTRSDGGLACSFVQRAALCSESTTSLDAYLAKLHTGGWASGASLNVVDLGTGEMANAEVLLDAFDVVKVKSTGNYSHTNEFKHLVEGILVDLGEDSATHRQARLDELPPPESLQDIADRLGDTSDTELPLYRDTTLTSSLLDVASGALQIWDGRNPKEGDPDFVWNIKEWFGST</sequence>
<accession>A0ABQ6M6B8</accession>
<comment type="caution">
    <text evidence="2">The sequence shown here is derived from an EMBL/GenBank/DDBJ whole genome shotgun (WGS) entry which is preliminary data.</text>
</comment>
<proteinExistence type="predicted"/>
<dbReference type="PANTHER" id="PTHR34180:SF1">
    <property type="entry name" value="BETA-ALANYL-DOPAMINE_CARCININE HYDROLASE"/>
    <property type="match status" value="1"/>
</dbReference>
<protein>
    <recommendedName>
        <fullName evidence="1">Peptidase C45 hydrolase domain-containing protein</fullName>
    </recommendedName>
</protein>
<name>A0ABQ6M6B8_9STRA</name>
<evidence type="ECO:0000259" key="1">
    <source>
        <dbReference type="Pfam" id="PF03417"/>
    </source>
</evidence>
<dbReference type="InterPro" id="IPR047801">
    <property type="entry name" value="Peptidase_C45"/>
</dbReference>
<dbReference type="PANTHER" id="PTHR34180">
    <property type="entry name" value="PEPTIDASE C45"/>
    <property type="match status" value="1"/>
</dbReference>
<gene>
    <name evidence="2" type="ORF">TeGR_g8311</name>
</gene>
<organism evidence="2 3">
    <name type="scientific">Tetraparma gracilis</name>
    <dbReference type="NCBI Taxonomy" id="2962635"/>
    <lineage>
        <taxon>Eukaryota</taxon>
        <taxon>Sar</taxon>
        <taxon>Stramenopiles</taxon>
        <taxon>Ochrophyta</taxon>
        <taxon>Bolidophyceae</taxon>
        <taxon>Parmales</taxon>
        <taxon>Triparmaceae</taxon>
        <taxon>Tetraparma</taxon>
    </lineage>
</organism>
<dbReference type="Proteomes" id="UP001165060">
    <property type="component" value="Unassembled WGS sequence"/>
</dbReference>